<gene>
    <name evidence="1" type="ORF">QAD02_008038</name>
</gene>
<reference evidence="1" key="1">
    <citation type="submission" date="2023-04" db="EMBL/GenBank/DDBJ databases">
        <title>A chromosome-level genome assembly of the parasitoid wasp Eretmocerus hayati.</title>
        <authorList>
            <person name="Zhong Y."/>
            <person name="Liu S."/>
            <person name="Liu Y."/>
        </authorList>
    </citation>
    <scope>NUCLEOTIDE SEQUENCE</scope>
    <source>
        <strain evidence="1">ZJU_SS_LIU_2023</strain>
    </source>
</reference>
<sequence>MIPDPPVNGHAFQNGEEDPPHRNPFVVEDDRLIRLIEEIARDSALAFNSLREQITLLQQQVEGARNDNKNMLRDVRRRSDDLLATVEDGQEEVLERMAEVENEIVEVNERLAKADLLREAYGDEGSEDEAIPEEVNSFRILILGITILVVLIAHLLERLSNYNTFV</sequence>
<evidence type="ECO:0000313" key="2">
    <source>
        <dbReference type="Proteomes" id="UP001239111"/>
    </source>
</evidence>
<protein>
    <submittedName>
        <fullName evidence="1">Uncharacterized protein</fullName>
    </submittedName>
</protein>
<organism evidence="1 2">
    <name type="scientific">Eretmocerus hayati</name>
    <dbReference type="NCBI Taxonomy" id="131215"/>
    <lineage>
        <taxon>Eukaryota</taxon>
        <taxon>Metazoa</taxon>
        <taxon>Ecdysozoa</taxon>
        <taxon>Arthropoda</taxon>
        <taxon>Hexapoda</taxon>
        <taxon>Insecta</taxon>
        <taxon>Pterygota</taxon>
        <taxon>Neoptera</taxon>
        <taxon>Endopterygota</taxon>
        <taxon>Hymenoptera</taxon>
        <taxon>Apocrita</taxon>
        <taxon>Proctotrupomorpha</taxon>
        <taxon>Chalcidoidea</taxon>
        <taxon>Aphelinidae</taxon>
        <taxon>Aphelininae</taxon>
        <taxon>Eretmocerus</taxon>
    </lineage>
</organism>
<name>A0ACC2N662_9HYME</name>
<accession>A0ACC2N662</accession>
<evidence type="ECO:0000313" key="1">
    <source>
        <dbReference type="EMBL" id="KAJ8666376.1"/>
    </source>
</evidence>
<comment type="caution">
    <text evidence="1">The sequence shown here is derived from an EMBL/GenBank/DDBJ whole genome shotgun (WGS) entry which is preliminary data.</text>
</comment>
<dbReference type="EMBL" id="CM056744">
    <property type="protein sequence ID" value="KAJ8666376.1"/>
    <property type="molecule type" value="Genomic_DNA"/>
</dbReference>
<keyword evidence="2" id="KW-1185">Reference proteome</keyword>
<proteinExistence type="predicted"/>
<dbReference type="Proteomes" id="UP001239111">
    <property type="component" value="Chromosome 4"/>
</dbReference>